<accession>A0ABD3QQW9</accession>
<comment type="caution">
    <text evidence="2">The sequence shown here is derived from an EMBL/GenBank/DDBJ whole genome shotgun (WGS) entry which is preliminary data.</text>
</comment>
<feature type="region of interest" description="Disordered" evidence="1">
    <location>
        <begin position="639"/>
        <end position="956"/>
    </location>
</feature>
<feature type="region of interest" description="Disordered" evidence="1">
    <location>
        <begin position="371"/>
        <end position="393"/>
    </location>
</feature>
<evidence type="ECO:0008006" key="4">
    <source>
        <dbReference type="Google" id="ProtNLM"/>
    </source>
</evidence>
<evidence type="ECO:0000256" key="1">
    <source>
        <dbReference type="SAM" id="MobiDB-lite"/>
    </source>
</evidence>
<feature type="compositionally biased region" description="Basic and acidic residues" evidence="1">
    <location>
        <begin position="687"/>
        <end position="713"/>
    </location>
</feature>
<dbReference type="EMBL" id="JALLPJ020000135">
    <property type="protein sequence ID" value="KAL3801431.1"/>
    <property type="molecule type" value="Genomic_DNA"/>
</dbReference>
<feature type="compositionally biased region" description="Low complexity" evidence="1">
    <location>
        <begin position="763"/>
        <end position="793"/>
    </location>
</feature>
<feature type="compositionally biased region" description="Polar residues" evidence="1">
    <location>
        <begin position="844"/>
        <end position="859"/>
    </location>
</feature>
<feature type="compositionally biased region" description="Polar residues" evidence="1">
    <location>
        <begin position="745"/>
        <end position="754"/>
    </location>
</feature>
<dbReference type="AlphaFoldDB" id="A0ABD3QQW9"/>
<feature type="compositionally biased region" description="Basic and acidic residues" evidence="1">
    <location>
        <begin position="729"/>
        <end position="744"/>
    </location>
</feature>
<name>A0ABD3QQW9_9STRA</name>
<evidence type="ECO:0000313" key="3">
    <source>
        <dbReference type="Proteomes" id="UP001530400"/>
    </source>
</evidence>
<feature type="compositionally biased region" description="Basic and acidic residues" evidence="1">
    <location>
        <begin position="649"/>
        <end position="679"/>
    </location>
</feature>
<keyword evidence="3" id="KW-1185">Reference proteome</keyword>
<organism evidence="2 3">
    <name type="scientific">Cyclotella atomus</name>
    <dbReference type="NCBI Taxonomy" id="382360"/>
    <lineage>
        <taxon>Eukaryota</taxon>
        <taxon>Sar</taxon>
        <taxon>Stramenopiles</taxon>
        <taxon>Ochrophyta</taxon>
        <taxon>Bacillariophyta</taxon>
        <taxon>Coscinodiscophyceae</taxon>
        <taxon>Thalassiosirophycidae</taxon>
        <taxon>Stephanodiscales</taxon>
        <taxon>Stephanodiscaceae</taxon>
        <taxon>Cyclotella</taxon>
    </lineage>
</organism>
<dbReference type="PANTHER" id="PTHR13265">
    <property type="entry name" value="THO COMPLEX SUBUNIT 1"/>
    <property type="match status" value="1"/>
</dbReference>
<reference evidence="2 3" key="1">
    <citation type="submission" date="2024-10" db="EMBL/GenBank/DDBJ databases">
        <title>Updated reference genomes for cyclostephanoid diatoms.</title>
        <authorList>
            <person name="Roberts W.R."/>
            <person name="Alverson A.J."/>
        </authorList>
    </citation>
    <scope>NUCLEOTIDE SEQUENCE [LARGE SCALE GENOMIC DNA]</scope>
    <source>
        <strain evidence="2 3">AJA010-31</strain>
    </source>
</reference>
<evidence type="ECO:0000313" key="2">
    <source>
        <dbReference type="EMBL" id="KAL3801431.1"/>
    </source>
</evidence>
<dbReference type="Pfam" id="PF11957">
    <property type="entry name" value="efThoc1"/>
    <property type="match status" value="1"/>
</dbReference>
<feature type="compositionally biased region" description="Polar residues" evidence="1">
    <location>
        <begin position="868"/>
        <end position="880"/>
    </location>
</feature>
<gene>
    <name evidence="2" type="ORF">ACHAWO_003130</name>
</gene>
<dbReference type="PANTHER" id="PTHR13265:SF0">
    <property type="entry name" value="HPR1"/>
    <property type="match status" value="1"/>
</dbReference>
<proteinExistence type="predicted"/>
<feature type="compositionally biased region" description="Basic and acidic residues" evidence="1">
    <location>
        <begin position="881"/>
        <end position="896"/>
    </location>
</feature>
<dbReference type="InterPro" id="IPR021861">
    <property type="entry name" value="THO_THOC1"/>
</dbReference>
<dbReference type="Proteomes" id="UP001530400">
    <property type="component" value="Unassembled WGS sequence"/>
</dbReference>
<sequence>MDVDTAAPSHTALSSLSEPLQTFASAAFAPSSCDDEKCITNRLDDLEVALRSHALSLVQQLILHPDDSAEFSSSLEELLCYLKEVMQFTVNIATSSSKDDVTSTITKSIASNSLFQKIPHQLLIDISSTISISTIQTLLRCSPSSPFHPTHGWSSLLCHPSIFCTTSKMLMLKLCNSLLKQCSNRDVDAESAGSIMITLSHVFPLSERSAMNVLGSFNVENCTVFEGREEFERGALLRMGGEDGAAGEDSKSNSDGVTANSLGYEFYSTFWGVQKVFTDPMGTILASSGGVESLESFVKDIKTILAAFESTPAIASSKSTSEQVSQYKYLTSSQLLHLQLKDPEIRTHFLTQLLILLSHLSSSSAILPTASTKQTAGSTNPKSNAELKQTQSQLSNLEKRTQQLLKSIKPHGEDHLRAICWIFKERESMWRHWKKNKCAPPLEKMDDRVGGGLVHKVLSGKKRKIGTVETGYENIDLQSDLPGVVNEMKSNLSGLDAFLEPYVEACDPEAEVDAEYHPANDSVYCWRGLRLMARSQVGEGQLRRFGYLRRRDGNFEGIVRDMWKVDKGEDIPGAYVDVEDEEALFRPKRAEKADAAVADAEMEDAASVGTPEVDEKAKKEKMAEFEKAAMELEEDLFSDNDETDAAAGDADKSQDAPSDSNDKSTQEGDDRNGSAKQDAKVGSGNEAVKEEADSKDGSSGEKAKAEGADKPSSEEPDEGGNNTIEPSTEEAKVKADVKSEEDKTPATSKVTPSNGKHEEELIASQDKSASAQATAKSASVEESSSNSNTKPSSQATTKKSYDEKEPKPTAHSVKPTAKFTPKEQLRGTQQQQQQQQQRSKDQAGKQTQVGTKEQPNKNQKMQDRSIDKSQSSGGPNQGQNRDLDVRQDRRDSDSRRGPPHQQHPGRGGRFNTRDERNDGYHGAQSQGRGRGWQPPTGRGRGGRDISRGRSGRGGRR</sequence>
<feature type="region of interest" description="Disordered" evidence="1">
    <location>
        <begin position="601"/>
        <end position="621"/>
    </location>
</feature>
<protein>
    <recommendedName>
        <fullName evidence="4">THO complex subunit 1</fullName>
    </recommendedName>
</protein>
<feature type="compositionally biased region" description="Basic and acidic residues" evidence="1">
    <location>
        <begin position="799"/>
        <end position="808"/>
    </location>
</feature>